<name>A0A0A9AHT4_ARUDO</name>
<proteinExistence type="predicted"/>
<evidence type="ECO:0000256" key="1">
    <source>
        <dbReference type="SAM" id="Phobius"/>
    </source>
</evidence>
<organism evidence="2">
    <name type="scientific">Arundo donax</name>
    <name type="common">Giant reed</name>
    <name type="synonym">Donax arundinaceus</name>
    <dbReference type="NCBI Taxonomy" id="35708"/>
    <lineage>
        <taxon>Eukaryota</taxon>
        <taxon>Viridiplantae</taxon>
        <taxon>Streptophyta</taxon>
        <taxon>Embryophyta</taxon>
        <taxon>Tracheophyta</taxon>
        <taxon>Spermatophyta</taxon>
        <taxon>Magnoliopsida</taxon>
        <taxon>Liliopsida</taxon>
        <taxon>Poales</taxon>
        <taxon>Poaceae</taxon>
        <taxon>PACMAD clade</taxon>
        <taxon>Arundinoideae</taxon>
        <taxon>Arundineae</taxon>
        <taxon>Arundo</taxon>
    </lineage>
</organism>
<sequence length="28" mass="3143">MVPTGLGTVQVHLLIIYLLSVVVMRFEN</sequence>
<reference evidence="2" key="2">
    <citation type="journal article" date="2015" name="Data Brief">
        <title>Shoot transcriptome of the giant reed, Arundo donax.</title>
        <authorList>
            <person name="Barrero R.A."/>
            <person name="Guerrero F.D."/>
            <person name="Moolhuijzen P."/>
            <person name="Goolsby J.A."/>
            <person name="Tidwell J."/>
            <person name="Bellgard S.E."/>
            <person name="Bellgard M.I."/>
        </authorList>
    </citation>
    <scope>NUCLEOTIDE SEQUENCE</scope>
    <source>
        <tissue evidence="2">Shoot tissue taken approximately 20 cm above the soil surface</tissue>
    </source>
</reference>
<dbReference type="AlphaFoldDB" id="A0A0A9AHT4"/>
<feature type="transmembrane region" description="Helical" evidence="1">
    <location>
        <begin position="6"/>
        <end position="26"/>
    </location>
</feature>
<evidence type="ECO:0000313" key="2">
    <source>
        <dbReference type="EMBL" id="JAD48510.1"/>
    </source>
</evidence>
<accession>A0A0A9AHT4</accession>
<protein>
    <submittedName>
        <fullName evidence="2">Uncharacterized protein</fullName>
    </submittedName>
</protein>
<keyword evidence="1" id="KW-1133">Transmembrane helix</keyword>
<dbReference type="EMBL" id="GBRH01249385">
    <property type="protein sequence ID" value="JAD48510.1"/>
    <property type="molecule type" value="Transcribed_RNA"/>
</dbReference>
<keyword evidence="1" id="KW-0472">Membrane</keyword>
<keyword evidence="1" id="KW-0812">Transmembrane</keyword>
<reference evidence="2" key="1">
    <citation type="submission" date="2014-09" db="EMBL/GenBank/DDBJ databases">
        <authorList>
            <person name="Magalhaes I.L.F."/>
            <person name="Oliveira U."/>
            <person name="Santos F.R."/>
            <person name="Vidigal T.H.D.A."/>
            <person name="Brescovit A.D."/>
            <person name="Santos A.J."/>
        </authorList>
    </citation>
    <scope>NUCLEOTIDE SEQUENCE</scope>
    <source>
        <tissue evidence="2">Shoot tissue taken approximately 20 cm above the soil surface</tissue>
    </source>
</reference>